<evidence type="ECO:0000256" key="1">
    <source>
        <dbReference type="ARBA" id="ARBA00023015"/>
    </source>
</evidence>
<dbReference type="PROSITE" id="PS50048">
    <property type="entry name" value="ZN2_CY6_FUNGAL_2"/>
    <property type="match status" value="1"/>
</dbReference>
<feature type="region of interest" description="Disordered" evidence="5">
    <location>
        <begin position="54"/>
        <end position="147"/>
    </location>
</feature>
<accession>A0A9X0BQB1</accession>
<dbReference type="CDD" id="cd00067">
    <property type="entry name" value="GAL4"/>
    <property type="match status" value="1"/>
</dbReference>
<gene>
    <name evidence="7" type="ORF">N7530_003835</name>
</gene>
<evidence type="ECO:0000313" key="8">
    <source>
        <dbReference type="Proteomes" id="UP001147760"/>
    </source>
</evidence>
<sequence>MPSQPPSPHMGVIMNPSARRVACDQCHAQKLRCTKLENCTVCVRCQRLSRQCIWSPPSRSGRPVRTTAEETPVRRATRPDNNAREKRRKRSLSVLEMTPEEDGRPDSVREHVRSSPISTPAHTDHRPRPTPPAVGISEVPPGPPSIADWNMSDIFSFSTPRDSSRENLFPSLWTPDSVPPMPNFTDYFQMPDGLGGLGTQTRTPDDRSAPSGLDSLQDITRELSSVNLSLFDLEQSLHAEPWGPMFASPAAVITKLSTCGGGQMDDTLAHGYPLIDTFKKTQRFIDIAKQTSVYFASLPTLPESTSTSSSTGRPNSIGQAPSWHPSQSLHPDSDTSSQGSSPFSPPVDMYMPRDMPPPYSASSSGTIRGDRPARTASRDLPTALLFTSGYAGVLELYITVLTQMSHFVHALSVQSMAGGPDYRQRMHPVIPPLQWGGFQPANFGALQILMAVQVISYLLTEVERALGVDEWEREVTRERSRSEERRSYFFAQMHGQSRRRDSVVGEGDRAGAGRGLLSPAMIELVVQGEGPGNRRGKVGLLRRKIRRLKKELEKSMHI</sequence>
<feature type="compositionally biased region" description="Basic and acidic residues" evidence="5">
    <location>
        <begin position="101"/>
        <end position="113"/>
    </location>
</feature>
<evidence type="ECO:0000256" key="5">
    <source>
        <dbReference type="SAM" id="MobiDB-lite"/>
    </source>
</evidence>
<name>A0A9X0BQB1_9EURO</name>
<dbReference type="PROSITE" id="PS00463">
    <property type="entry name" value="ZN2_CY6_FUNGAL_1"/>
    <property type="match status" value="1"/>
</dbReference>
<feature type="compositionally biased region" description="Low complexity" evidence="5">
    <location>
        <begin position="300"/>
        <end position="311"/>
    </location>
</feature>
<dbReference type="EMBL" id="JAPWDO010000003">
    <property type="protein sequence ID" value="KAJ5478326.1"/>
    <property type="molecule type" value="Genomic_DNA"/>
</dbReference>
<reference evidence="7" key="2">
    <citation type="journal article" date="2023" name="IMA Fungus">
        <title>Comparative genomic study of the Penicillium genus elucidates a diverse pangenome and 15 lateral gene transfer events.</title>
        <authorList>
            <person name="Petersen C."/>
            <person name="Sorensen T."/>
            <person name="Nielsen M.R."/>
            <person name="Sondergaard T.E."/>
            <person name="Sorensen J.L."/>
            <person name="Fitzpatrick D.A."/>
            <person name="Frisvad J.C."/>
            <person name="Nielsen K.L."/>
        </authorList>
    </citation>
    <scope>NUCLEOTIDE SEQUENCE</scope>
    <source>
        <strain evidence="7">IBT 17660</strain>
    </source>
</reference>
<dbReference type="InterPro" id="IPR036864">
    <property type="entry name" value="Zn2-C6_fun-type_DNA-bd_sf"/>
</dbReference>
<dbReference type="Gene3D" id="4.10.240.10">
    <property type="entry name" value="Zn(2)-C6 fungal-type DNA-binding domain"/>
    <property type="match status" value="1"/>
</dbReference>
<feature type="compositionally biased region" description="Polar residues" evidence="5">
    <location>
        <begin position="312"/>
        <end position="342"/>
    </location>
</feature>
<dbReference type="InterPro" id="IPR001138">
    <property type="entry name" value="Zn2Cys6_DnaBD"/>
</dbReference>
<dbReference type="GO" id="GO:0008270">
    <property type="term" value="F:zinc ion binding"/>
    <property type="evidence" value="ECO:0007669"/>
    <property type="project" value="InterPro"/>
</dbReference>
<keyword evidence="2" id="KW-0238">DNA-binding</keyword>
<keyword evidence="8" id="KW-1185">Reference proteome</keyword>
<evidence type="ECO:0000256" key="3">
    <source>
        <dbReference type="ARBA" id="ARBA00023163"/>
    </source>
</evidence>
<evidence type="ECO:0000259" key="6">
    <source>
        <dbReference type="PROSITE" id="PS50048"/>
    </source>
</evidence>
<feature type="domain" description="Zn(2)-C6 fungal-type" evidence="6">
    <location>
        <begin position="22"/>
        <end position="54"/>
    </location>
</feature>
<evidence type="ECO:0000256" key="2">
    <source>
        <dbReference type="ARBA" id="ARBA00023125"/>
    </source>
</evidence>
<comment type="caution">
    <text evidence="7">The sequence shown here is derived from an EMBL/GenBank/DDBJ whole genome shotgun (WGS) entry which is preliminary data.</text>
</comment>
<keyword evidence="1" id="KW-0805">Transcription regulation</keyword>
<dbReference type="GO" id="GO:0003677">
    <property type="term" value="F:DNA binding"/>
    <property type="evidence" value="ECO:0007669"/>
    <property type="project" value="UniProtKB-KW"/>
</dbReference>
<dbReference type="SMART" id="SM00066">
    <property type="entry name" value="GAL4"/>
    <property type="match status" value="1"/>
</dbReference>
<dbReference type="OrthoDB" id="4222821at2759"/>
<keyword evidence="3" id="KW-0804">Transcription</keyword>
<dbReference type="GO" id="GO:0000981">
    <property type="term" value="F:DNA-binding transcription factor activity, RNA polymerase II-specific"/>
    <property type="evidence" value="ECO:0007669"/>
    <property type="project" value="InterPro"/>
</dbReference>
<organism evidence="7 8">
    <name type="scientific">Penicillium desertorum</name>
    <dbReference type="NCBI Taxonomy" id="1303715"/>
    <lineage>
        <taxon>Eukaryota</taxon>
        <taxon>Fungi</taxon>
        <taxon>Dikarya</taxon>
        <taxon>Ascomycota</taxon>
        <taxon>Pezizomycotina</taxon>
        <taxon>Eurotiomycetes</taxon>
        <taxon>Eurotiomycetidae</taxon>
        <taxon>Eurotiales</taxon>
        <taxon>Aspergillaceae</taxon>
        <taxon>Penicillium</taxon>
    </lineage>
</organism>
<evidence type="ECO:0000256" key="4">
    <source>
        <dbReference type="ARBA" id="ARBA00023242"/>
    </source>
</evidence>
<dbReference type="Proteomes" id="UP001147760">
    <property type="component" value="Unassembled WGS sequence"/>
</dbReference>
<reference evidence="7" key="1">
    <citation type="submission" date="2022-12" db="EMBL/GenBank/DDBJ databases">
        <authorList>
            <person name="Petersen C."/>
        </authorList>
    </citation>
    <scope>NUCLEOTIDE SEQUENCE</scope>
    <source>
        <strain evidence="7">IBT 17660</strain>
    </source>
</reference>
<proteinExistence type="predicted"/>
<evidence type="ECO:0000313" key="7">
    <source>
        <dbReference type="EMBL" id="KAJ5478326.1"/>
    </source>
</evidence>
<dbReference type="AlphaFoldDB" id="A0A9X0BQB1"/>
<feature type="region of interest" description="Disordered" evidence="5">
    <location>
        <begin position="300"/>
        <end position="374"/>
    </location>
</feature>
<keyword evidence="4" id="KW-0539">Nucleus</keyword>
<feature type="compositionally biased region" description="Basic and acidic residues" evidence="5">
    <location>
        <begin position="67"/>
        <end position="84"/>
    </location>
</feature>
<dbReference type="SUPFAM" id="SSF57701">
    <property type="entry name" value="Zn2/Cys6 DNA-binding domain"/>
    <property type="match status" value="1"/>
</dbReference>
<protein>
    <recommendedName>
        <fullName evidence="6">Zn(2)-C6 fungal-type domain-containing protein</fullName>
    </recommendedName>
</protein>